<dbReference type="EMBL" id="LN679160">
    <property type="protein sequence ID" value="CEL62123.1"/>
    <property type="molecule type" value="Genomic_DNA"/>
</dbReference>
<evidence type="ECO:0000256" key="1">
    <source>
        <dbReference type="SAM" id="MobiDB-lite"/>
    </source>
</evidence>
<protein>
    <submittedName>
        <fullName evidence="2">Uncharacterized protein</fullName>
    </submittedName>
</protein>
<reference evidence="2 3" key="1">
    <citation type="submission" date="2014-11" db="EMBL/GenBank/DDBJ databases">
        <authorList>
            <person name="Wibberg Daniel"/>
        </authorList>
    </citation>
    <scope>NUCLEOTIDE SEQUENCE [LARGE SCALE GENOMIC DNA]</scope>
    <source>
        <strain evidence="2">Rhizoctonia solani AG1-IB 7/3/14</strain>
    </source>
</reference>
<sequence>MSKNQFLSGTKQTEDSAKSKVKKGNKTTIDNKIDYSNTESETGEQDGQSSSESGVVKLESKESKGKDFWGEAFNLELELGEEAFNKFSDTMSKEAPEYKKPNDNNCCKLGEKWLQVSSWTGTCQKIPNFQASKEVASSLRVQ</sequence>
<name>A0A0B7G0W7_THACB</name>
<proteinExistence type="predicted"/>
<feature type="compositionally biased region" description="Polar residues" evidence="1">
    <location>
        <begin position="26"/>
        <end position="38"/>
    </location>
</feature>
<feature type="region of interest" description="Disordered" evidence="1">
    <location>
        <begin position="1"/>
        <end position="63"/>
    </location>
</feature>
<feature type="compositionally biased region" description="Polar residues" evidence="1">
    <location>
        <begin position="1"/>
        <end position="11"/>
    </location>
</feature>
<evidence type="ECO:0000313" key="2">
    <source>
        <dbReference type="EMBL" id="CEL62123.1"/>
    </source>
</evidence>
<feature type="compositionally biased region" description="Low complexity" evidence="1">
    <location>
        <begin position="45"/>
        <end position="54"/>
    </location>
</feature>
<dbReference type="Proteomes" id="UP000059188">
    <property type="component" value="Unassembled WGS sequence"/>
</dbReference>
<dbReference type="AlphaFoldDB" id="A0A0B7G0W7"/>
<keyword evidence="3" id="KW-1185">Reference proteome</keyword>
<accession>A0A0B7G0W7</accession>
<gene>
    <name evidence="2" type="ORF">RSOLAG1IB_10225</name>
</gene>
<organism evidence="2 3">
    <name type="scientific">Thanatephorus cucumeris (strain AG1-IB / isolate 7/3/14)</name>
    <name type="common">Lettuce bottom rot fungus</name>
    <name type="synonym">Rhizoctonia solani</name>
    <dbReference type="NCBI Taxonomy" id="1108050"/>
    <lineage>
        <taxon>Eukaryota</taxon>
        <taxon>Fungi</taxon>
        <taxon>Dikarya</taxon>
        <taxon>Basidiomycota</taxon>
        <taxon>Agaricomycotina</taxon>
        <taxon>Agaricomycetes</taxon>
        <taxon>Cantharellales</taxon>
        <taxon>Ceratobasidiaceae</taxon>
        <taxon>Rhizoctonia</taxon>
        <taxon>Rhizoctonia solani AG-1</taxon>
    </lineage>
</organism>
<evidence type="ECO:0000313" key="3">
    <source>
        <dbReference type="Proteomes" id="UP000059188"/>
    </source>
</evidence>